<evidence type="ECO:0000313" key="3">
    <source>
        <dbReference type="Proteomes" id="UP000272729"/>
    </source>
</evidence>
<sequence>MPADVGILGPGTVTWQLHADPAMWVAGISSLYLQALHPRAVAGVVQNSNFREDPLGRLVRTANFVGTVSYGTTDEVREAAARVRMVHRALRGEDEHGRRFRIDDPELLLWVHCAEVHSFVTVVRRAGYRLTDAQVDRYYDEQRRTAELVGLHADEVPGSARAMADYFTATLPELKRTADSEVVYRFLHRPPVAGLLRLGLDAYEPLLGHLAYSVLPPWATALHGHRPYPEPVATTMLRAARAAALLVPPPIRWGVPDGHVNRAVRRLGLGAVPRRSLLP</sequence>
<evidence type="ECO:0000259" key="1">
    <source>
        <dbReference type="Pfam" id="PF09995"/>
    </source>
</evidence>
<protein>
    <submittedName>
        <fullName evidence="2">Uncharacterized protein (DUF2236 family)</fullName>
    </submittedName>
</protein>
<organism evidence="2 3">
    <name type="scientific">Saccharothrix variisporea</name>
    <dbReference type="NCBI Taxonomy" id="543527"/>
    <lineage>
        <taxon>Bacteria</taxon>
        <taxon>Bacillati</taxon>
        <taxon>Actinomycetota</taxon>
        <taxon>Actinomycetes</taxon>
        <taxon>Pseudonocardiales</taxon>
        <taxon>Pseudonocardiaceae</taxon>
        <taxon>Saccharothrix</taxon>
    </lineage>
</organism>
<dbReference type="PANTHER" id="PTHR36151">
    <property type="entry name" value="BLR2777 PROTEIN"/>
    <property type="match status" value="1"/>
</dbReference>
<evidence type="ECO:0000313" key="2">
    <source>
        <dbReference type="EMBL" id="RKT71890.1"/>
    </source>
</evidence>
<dbReference type="GO" id="GO:0016491">
    <property type="term" value="F:oxidoreductase activity"/>
    <property type="evidence" value="ECO:0007669"/>
    <property type="project" value="InterPro"/>
</dbReference>
<dbReference type="Proteomes" id="UP000272729">
    <property type="component" value="Unassembled WGS sequence"/>
</dbReference>
<dbReference type="Pfam" id="PF09995">
    <property type="entry name" value="MPAB_Lcp_cat"/>
    <property type="match status" value="1"/>
</dbReference>
<dbReference type="RefSeq" id="WP_121224521.1">
    <property type="nucleotide sequence ID" value="NZ_JBIUBA010000008.1"/>
</dbReference>
<gene>
    <name evidence="2" type="ORF">DFJ66_5189</name>
</gene>
<dbReference type="AlphaFoldDB" id="A0A495XCA3"/>
<comment type="caution">
    <text evidence="2">The sequence shown here is derived from an EMBL/GenBank/DDBJ whole genome shotgun (WGS) entry which is preliminary data.</text>
</comment>
<proteinExistence type="predicted"/>
<dbReference type="OrthoDB" id="108890at2"/>
<name>A0A495XCA3_9PSEU</name>
<feature type="domain" description="ER-bound oxygenase mpaB/mpaB'/Rubber oxygenase catalytic" evidence="1">
    <location>
        <begin position="15"/>
        <end position="242"/>
    </location>
</feature>
<dbReference type="InterPro" id="IPR018713">
    <property type="entry name" value="MPAB/Lcp_cat_dom"/>
</dbReference>
<keyword evidence="3" id="KW-1185">Reference proteome</keyword>
<dbReference type="PANTHER" id="PTHR36151:SF3">
    <property type="entry name" value="ER-BOUND OXYGENASE MPAB_MPAB'_RUBBER OXYGENASE CATALYTIC DOMAIN-CONTAINING PROTEIN"/>
    <property type="match status" value="1"/>
</dbReference>
<reference evidence="2 3" key="1">
    <citation type="submission" date="2018-10" db="EMBL/GenBank/DDBJ databases">
        <title>Sequencing the genomes of 1000 actinobacteria strains.</title>
        <authorList>
            <person name="Klenk H.-P."/>
        </authorList>
    </citation>
    <scope>NUCLEOTIDE SEQUENCE [LARGE SCALE GENOMIC DNA]</scope>
    <source>
        <strain evidence="2 3">DSM 43911</strain>
    </source>
</reference>
<accession>A0A495XCA3</accession>
<dbReference type="EMBL" id="RBXR01000001">
    <property type="protein sequence ID" value="RKT71890.1"/>
    <property type="molecule type" value="Genomic_DNA"/>
</dbReference>